<protein>
    <submittedName>
        <fullName evidence="1">Uncharacterized protein</fullName>
    </submittedName>
</protein>
<dbReference type="EMBL" id="JBHUHV010000037">
    <property type="protein sequence ID" value="MFD2067661.1"/>
    <property type="molecule type" value="Genomic_DNA"/>
</dbReference>
<gene>
    <name evidence="1" type="ORF">ACFSKU_12265</name>
</gene>
<evidence type="ECO:0000313" key="1">
    <source>
        <dbReference type="EMBL" id="MFD2067661.1"/>
    </source>
</evidence>
<reference evidence="2" key="1">
    <citation type="journal article" date="2019" name="Int. J. Syst. Evol. Microbiol.">
        <title>The Global Catalogue of Microorganisms (GCM) 10K type strain sequencing project: providing services to taxonomists for standard genome sequencing and annotation.</title>
        <authorList>
            <consortium name="The Broad Institute Genomics Platform"/>
            <consortium name="The Broad Institute Genome Sequencing Center for Infectious Disease"/>
            <person name="Wu L."/>
            <person name="Ma J."/>
        </authorList>
    </citation>
    <scope>NUCLEOTIDE SEQUENCE [LARGE SCALE GENOMIC DNA]</scope>
    <source>
        <strain evidence="2">JCM 16545</strain>
    </source>
</reference>
<proteinExistence type="predicted"/>
<dbReference type="Proteomes" id="UP001597369">
    <property type="component" value="Unassembled WGS sequence"/>
</dbReference>
<organism evidence="1 2">
    <name type="scientific">Pontibacter silvestris</name>
    <dbReference type="NCBI Taxonomy" id="2305183"/>
    <lineage>
        <taxon>Bacteria</taxon>
        <taxon>Pseudomonadati</taxon>
        <taxon>Bacteroidota</taxon>
        <taxon>Cytophagia</taxon>
        <taxon>Cytophagales</taxon>
        <taxon>Hymenobacteraceae</taxon>
        <taxon>Pontibacter</taxon>
    </lineage>
</organism>
<dbReference type="RefSeq" id="WP_229957931.1">
    <property type="nucleotide sequence ID" value="NZ_JAJJWI010000002.1"/>
</dbReference>
<name>A0ABW4WZ51_9BACT</name>
<comment type="caution">
    <text evidence="1">The sequence shown here is derived from an EMBL/GenBank/DDBJ whole genome shotgun (WGS) entry which is preliminary data.</text>
</comment>
<sequence length="89" mass="9376">MDAAVVTDGQLLGVDVVTAASLGAARPVVGQQESMQQRLLGQLQEVRVRDGTGEVASHLPQNQALIVVLKALEARQMVKGKDSQDLAVT</sequence>
<accession>A0ABW4WZ51</accession>
<evidence type="ECO:0000313" key="2">
    <source>
        <dbReference type="Proteomes" id="UP001597369"/>
    </source>
</evidence>
<keyword evidence="2" id="KW-1185">Reference proteome</keyword>